<evidence type="ECO:0000313" key="1">
    <source>
        <dbReference type="Proteomes" id="UP000192220"/>
    </source>
</evidence>
<dbReference type="SUPFAM" id="SSF53098">
    <property type="entry name" value="Ribonuclease H-like"/>
    <property type="match status" value="1"/>
</dbReference>
<dbReference type="InParanoid" id="A0A2I4CSZ8"/>
<dbReference type="AlphaFoldDB" id="A0A2I4CSZ8"/>
<proteinExistence type="predicted"/>
<dbReference type="KEGG" id="alim:106531738"/>
<gene>
    <name evidence="2" type="primary">LOC106531738</name>
</gene>
<dbReference type="InterPro" id="IPR012337">
    <property type="entry name" value="RNaseH-like_sf"/>
</dbReference>
<dbReference type="PANTHER" id="PTHR47501:SF7">
    <property type="entry name" value="TRANSPOSASE"/>
    <property type="match status" value="1"/>
</dbReference>
<evidence type="ECO:0000313" key="2">
    <source>
        <dbReference type="RefSeq" id="XP_013883110.1"/>
    </source>
</evidence>
<accession>A0A2I4CSZ8</accession>
<protein>
    <submittedName>
        <fullName evidence="2">Uncharacterized protein LOC106531738</fullName>
    </submittedName>
</protein>
<keyword evidence="1" id="KW-1185">Reference proteome</keyword>
<dbReference type="GeneID" id="106531738"/>
<dbReference type="PANTHER" id="PTHR47501">
    <property type="entry name" value="TRANSPOSASE-RELATED"/>
    <property type="match status" value="1"/>
</dbReference>
<dbReference type="Proteomes" id="UP000192220">
    <property type="component" value="Unplaced"/>
</dbReference>
<name>A0A2I4CSZ8_AUSLI</name>
<organism evidence="1 2">
    <name type="scientific">Austrofundulus limnaeus</name>
    <name type="common">Annual killifish</name>
    <dbReference type="NCBI Taxonomy" id="52670"/>
    <lineage>
        <taxon>Eukaryota</taxon>
        <taxon>Metazoa</taxon>
        <taxon>Chordata</taxon>
        <taxon>Craniata</taxon>
        <taxon>Vertebrata</taxon>
        <taxon>Euteleostomi</taxon>
        <taxon>Actinopterygii</taxon>
        <taxon>Neopterygii</taxon>
        <taxon>Teleostei</taxon>
        <taxon>Neoteleostei</taxon>
        <taxon>Acanthomorphata</taxon>
        <taxon>Ovalentaria</taxon>
        <taxon>Atherinomorphae</taxon>
        <taxon>Cyprinodontiformes</taxon>
        <taxon>Rivulidae</taxon>
        <taxon>Austrofundulus</taxon>
    </lineage>
</organism>
<reference evidence="2" key="1">
    <citation type="submission" date="2025-08" db="UniProtKB">
        <authorList>
            <consortium name="RefSeq"/>
        </authorList>
    </citation>
    <scope>IDENTIFICATION</scope>
    <source>
        <strain evidence="2">Quisiro</strain>
        <tissue evidence="2">Liver</tissue>
    </source>
</reference>
<sequence>MDEDDCSEYQLPKHHQCACHTLNLISTVDATKANSNETYKKVSRAASAKCWALWNKSGRSTIAAELIKRECKLQLIRLNDTRWNSLFLEVEHVLRIIKDSGEGAIRAVAIALKVPMLNPAELAFLTEFVATMSPISKALNIMQTEADVHMGWLMPTITLLTVKLGHLRLSSKFCQPLIDVIQGRIQRQFGPMLADPELIAAAILLPKFRISWTSNEDMLKLGLDYIKTHLEQEPVQLPGNNSSSSEDNYFSVMKTNIQEFHTARWVLGQQCHYNGCSQVSPCSVQFVVKVKHTLACLSSM</sequence>
<dbReference type="RefSeq" id="XP_013883110.1">
    <property type="nucleotide sequence ID" value="XM_014027656.1"/>
</dbReference>